<keyword evidence="2" id="KW-1185">Reference proteome</keyword>
<protein>
    <submittedName>
        <fullName evidence="1">Uncharacterized protein</fullName>
    </submittedName>
</protein>
<accession>A0A8T2D8T9</accession>
<comment type="caution">
    <text evidence="1">The sequence shown here is derived from an EMBL/GenBank/DDBJ whole genome shotgun (WGS) entry which is preliminary data.</text>
</comment>
<proteinExistence type="predicted"/>
<dbReference type="AlphaFoldDB" id="A0A8T2D8T9"/>
<evidence type="ECO:0000313" key="2">
    <source>
        <dbReference type="Proteomes" id="UP000694240"/>
    </source>
</evidence>
<organism evidence="1 2">
    <name type="scientific">Arabidopsis thaliana x Arabidopsis arenosa</name>
    <dbReference type="NCBI Taxonomy" id="1240361"/>
    <lineage>
        <taxon>Eukaryota</taxon>
        <taxon>Viridiplantae</taxon>
        <taxon>Streptophyta</taxon>
        <taxon>Embryophyta</taxon>
        <taxon>Tracheophyta</taxon>
        <taxon>Spermatophyta</taxon>
        <taxon>Magnoliopsida</taxon>
        <taxon>eudicotyledons</taxon>
        <taxon>Gunneridae</taxon>
        <taxon>Pentapetalae</taxon>
        <taxon>rosids</taxon>
        <taxon>malvids</taxon>
        <taxon>Brassicales</taxon>
        <taxon>Brassicaceae</taxon>
        <taxon>Camelineae</taxon>
        <taxon>Arabidopsis</taxon>
    </lineage>
</organism>
<gene>
    <name evidence="1" type="ORF">ISN45_At05g024070</name>
</gene>
<sequence length="33" mass="4115">MSPDSEYVDFFSQKVDFIEWKVRGRSQQYWIEI</sequence>
<name>A0A8T2D8T9_9BRAS</name>
<dbReference type="Proteomes" id="UP000694240">
    <property type="component" value="Chromosome 5"/>
</dbReference>
<dbReference type="EMBL" id="JAEFBK010000005">
    <property type="protein sequence ID" value="KAG7603441.1"/>
    <property type="molecule type" value="Genomic_DNA"/>
</dbReference>
<evidence type="ECO:0000313" key="1">
    <source>
        <dbReference type="EMBL" id="KAG7603441.1"/>
    </source>
</evidence>
<reference evidence="1 2" key="1">
    <citation type="submission" date="2020-12" db="EMBL/GenBank/DDBJ databases">
        <title>Concerted genomic and epigenomic changes stabilize Arabidopsis allopolyploids.</title>
        <authorList>
            <person name="Chen Z."/>
        </authorList>
    </citation>
    <scope>NUCLEOTIDE SEQUENCE [LARGE SCALE GENOMIC DNA]</scope>
    <source>
        <strain evidence="1">Allo738</strain>
        <tissue evidence="1">Leaf</tissue>
    </source>
</reference>